<dbReference type="AlphaFoldDB" id="A0A2P8DV57"/>
<evidence type="ECO:0000313" key="3">
    <source>
        <dbReference type="Proteomes" id="UP000243528"/>
    </source>
</evidence>
<gene>
    <name evidence="2" type="ORF">CLV30_11553</name>
</gene>
<proteinExistence type="predicted"/>
<evidence type="ECO:0000256" key="1">
    <source>
        <dbReference type="SAM" id="MobiDB-lite"/>
    </source>
</evidence>
<sequence length="281" mass="29822">MITIDAAIRPAAERRTPEPTDDLHTSVGRTGARHRNDSSLVGRLNSEWTELCAAPTNQATVSGWAAVHGAIAGCADLRSVEAAVAGAAPEQADEILLALVRLGHDGDELATRTVLQLMLGKAVRIAASHAGRDTRDNLEQATVTALWTVIATYPVERRHRKVAANIAMDTLRIVVGELAPRRHELPAGADIPHAVAAQPTQIPADLELLELLAWAVDTGAVSAQEATLIVDIHAPAPGQRGGADAAARHGFAWPAARQRVSRAVRRIARSVHADTHERVDG</sequence>
<evidence type="ECO:0000313" key="2">
    <source>
        <dbReference type="EMBL" id="PSL01118.1"/>
    </source>
</evidence>
<reference evidence="2 3" key="1">
    <citation type="submission" date="2018-03" db="EMBL/GenBank/DDBJ databases">
        <title>Genomic Encyclopedia of Archaeal and Bacterial Type Strains, Phase II (KMG-II): from individual species to whole genera.</title>
        <authorList>
            <person name="Goeker M."/>
        </authorList>
    </citation>
    <scope>NUCLEOTIDE SEQUENCE [LARGE SCALE GENOMIC DNA]</scope>
    <source>
        <strain evidence="2 3">DSM 45211</strain>
    </source>
</reference>
<protein>
    <submittedName>
        <fullName evidence="2">Uncharacterized protein</fullName>
    </submittedName>
</protein>
<dbReference type="EMBL" id="PYGE01000015">
    <property type="protein sequence ID" value="PSL01118.1"/>
    <property type="molecule type" value="Genomic_DNA"/>
</dbReference>
<dbReference type="RefSeq" id="WP_129710911.1">
    <property type="nucleotide sequence ID" value="NZ_ML142900.1"/>
</dbReference>
<keyword evidence="3" id="KW-1185">Reference proteome</keyword>
<organism evidence="2 3">
    <name type="scientific">Haloactinopolyspora alba</name>
    <dbReference type="NCBI Taxonomy" id="648780"/>
    <lineage>
        <taxon>Bacteria</taxon>
        <taxon>Bacillati</taxon>
        <taxon>Actinomycetota</taxon>
        <taxon>Actinomycetes</taxon>
        <taxon>Jiangellales</taxon>
        <taxon>Jiangellaceae</taxon>
        <taxon>Haloactinopolyspora</taxon>
    </lineage>
</organism>
<name>A0A2P8DV57_9ACTN</name>
<feature type="compositionally biased region" description="Basic and acidic residues" evidence="1">
    <location>
        <begin position="11"/>
        <end position="24"/>
    </location>
</feature>
<comment type="caution">
    <text evidence="2">The sequence shown here is derived from an EMBL/GenBank/DDBJ whole genome shotgun (WGS) entry which is preliminary data.</text>
</comment>
<dbReference type="OrthoDB" id="5143780at2"/>
<accession>A0A2P8DV57</accession>
<dbReference type="Proteomes" id="UP000243528">
    <property type="component" value="Unassembled WGS sequence"/>
</dbReference>
<feature type="region of interest" description="Disordered" evidence="1">
    <location>
        <begin position="1"/>
        <end position="36"/>
    </location>
</feature>